<reference evidence="2 3" key="1">
    <citation type="submission" date="2018-05" db="EMBL/GenBank/DDBJ databases">
        <title>Marinifilum breve JC075T sp. nov., a marine bacterium isolated from Yongle Blue Hole in the South China Sea.</title>
        <authorList>
            <person name="Fu T."/>
        </authorList>
    </citation>
    <scope>NUCLEOTIDE SEQUENCE [LARGE SCALE GENOMIC DNA]</scope>
    <source>
        <strain evidence="2 3">JC075</strain>
    </source>
</reference>
<dbReference type="InterPro" id="IPR011990">
    <property type="entry name" value="TPR-like_helical_dom_sf"/>
</dbReference>
<dbReference type="Pfam" id="PF13174">
    <property type="entry name" value="TPR_6"/>
    <property type="match status" value="1"/>
</dbReference>
<dbReference type="OrthoDB" id="1489653at2"/>
<keyword evidence="3" id="KW-1185">Reference proteome</keyword>
<dbReference type="RefSeq" id="WP_133249915.1">
    <property type="nucleotide sequence ID" value="NZ_QFLI01000001.1"/>
</dbReference>
<name>A0A2V4A3V2_9BACT</name>
<accession>A0A2V4A3V2</accession>
<comment type="caution">
    <text evidence="2">The sequence shown here is derived from an EMBL/GenBank/DDBJ whole genome shotgun (WGS) entry which is preliminary data.</text>
</comment>
<evidence type="ECO:0008006" key="4">
    <source>
        <dbReference type="Google" id="ProtNLM"/>
    </source>
</evidence>
<dbReference type="Gene3D" id="1.25.40.10">
    <property type="entry name" value="Tetratricopeptide repeat domain"/>
    <property type="match status" value="2"/>
</dbReference>
<dbReference type="SUPFAM" id="SSF48452">
    <property type="entry name" value="TPR-like"/>
    <property type="match status" value="1"/>
</dbReference>
<dbReference type="InterPro" id="IPR019734">
    <property type="entry name" value="TPR_rpt"/>
</dbReference>
<proteinExistence type="predicted"/>
<evidence type="ECO:0000313" key="3">
    <source>
        <dbReference type="Proteomes" id="UP000248079"/>
    </source>
</evidence>
<dbReference type="EMBL" id="QFLI01000001">
    <property type="protein sequence ID" value="PXY02577.1"/>
    <property type="molecule type" value="Genomic_DNA"/>
</dbReference>
<evidence type="ECO:0000256" key="1">
    <source>
        <dbReference type="PROSITE-ProRule" id="PRU00339"/>
    </source>
</evidence>
<dbReference type="AlphaFoldDB" id="A0A2V4A3V2"/>
<evidence type="ECO:0000313" key="2">
    <source>
        <dbReference type="EMBL" id="PXY02577.1"/>
    </source>
</evidence>
<gene>
    <name evidence="2" type="ORF">DF185_00340</name>
</gene>
<feature type="repeat" description="TPR" evidence="1">
    <location>
        <begin position="234"/>
        <end position="267"/>
    </location>
</feature>
<protein>
    <recommendedName>
        <fullName evidence="4">Tetratricopeptide repeat protein</fullName>
    </recommendedName>
</protein>
<sequence>MKNNNIIRKRLLGCFRYLMNAVRLFGKCSLLLVLIQGTIVFNSLQAQNTNSKDQILKAYELRLSGNNDEAQTILKSVLQADSTNAMAHYELAKTFPMLSDQRLHHYQKASEYEPENPMYCFYHADYIMLQAYVAMKKNEPEQSIKEIVNRSCDHLKEVLKIKPECKETLLFLVDIYGSLPENFGGNKAEAQKYVEKLKKSAPVYAAQGEWILSSDKMELSQYWLAYMDKNGKQKDVQIKLGKAYLLNDNIDKAKECFNKIITNNPDECILYLDLARAHLYRAMRGASAPEVEIPEIKKYINKYLDMEQNKPLNIEAWCYGWLGTLSGKIGEKEEAEMYFAKAKETLPNYSRASAIPKKENPPNIVAYQFSSYFSPF</sequence>
<dbReference type="SMART" id="SM00028">
    <property type="entry name" value="TPR"/>
    <property type="match status" value="3"/>
</dbReference>
<keyword evidence="1" id="KW-0802">TPR repeat</keyword>
<dbReference type="Proteomes" id="UP000248079">
    <property type="component" value="Unassembled WGS sequence"/>
</dbReference>
<organism evidence="2 3">
    <name type="scientific">Marinifilum breve</name>
    <dbReference type="NCBI Taxonomy" id="2184082"/>
    <lineage>
        <taxon>Bacteria</taxon>
        <taxon>Pseudomonadati</taxon>
        <taxon>Bacteroidota</taxon>
        <taxon>Bacteroidia</taxon>
        <taxon>Marinilabiliales</taxon>
        <taxon>Marinifilaceae</taxon>
    </lineage>
</organism>
<dbReference type="PROSITE" id="PS50005">
    <property type="entry name" value="TPR"/>
    <property type="match status" value="1"/>
</dbReference>